<protein>
    <submittedName>
        <fullName evidence="2">Uncharacterized protein</fullName>
    </submittedName>
</protein>
<dbReference type="OrthoDB" id="26525at2759"/>
<sequence>MSLPLPPSPIKMNRSVEELSRVQSPRPETPEPDSRQGRRNPTAAGVQLLDNEGAVSPQFELSLRHIFAKYCMPPASKHKGVVVIPEGAHFTEEGLDAWATATNGQPFDEETKAELREMLDITEQGCLTYKGFLQIYQLQTENDEEETWRDLSAHGYDRTLKLVASRREELDNETSGTS</sequence>
<accession>A0A8K0UXE6</accession>
<name>A0A8K0UXE6_9AGAR</name>
<feature type="region of interest" description="Disordered" evidence="1">
    <location>
        <begin position="1"/>
        <end position="44"/>
    </location>
</feature>
<dbReference type="AlphaFoldDB" id="A0A8K0UXE6"/>
<dbReference type="Proteomes" id="UP000813824">
    <property type="component" value="Unassembled WGS sequence"/>
</dbReference>
<proteinExistence type="predicted"/>
<organism evidence="2 3">
    <name type="scientific">Cristinia sonorae</name>
    <dbReference type="NCBI Taxonomy" id="1940300"/>
    <lineage>
        <taxon>Eukaryota</taxon>
        <taxon>Fungi</taxon>
        <taxon>Dikarya</taxon>
        <taxon>Basidiomycota</taxon>
        <taxon>Agaricomycotina</taxon>
        <taxon>Agaricomycetes</taxon>
        <taxon>Agaricomycetidae</taxon>
        <taxon>Agaricales</taxon>
        <taxon>Pleurotineae</taxon>
        <taxon>Stephanosporaceae</taxon>
        <taxon>Cristinia</taxon>
    </lineage>
</organism>
<dbReference type="EMBL" id="JAEVFJ010000002">
    <property type="protein sequence ID" value="KAH8107031.1"/>
    <property type="molecule type" value="Genomic_DNA"/>
</dbReference>
<evidence type="ECO:0000313" key="3">
    <source>
        <dbReference type="Proteomes" id="UP000813824"/>
    </source>
</evidence>
<evidence type="ECO:0000313" key="2">
    <source>
        <dbReference type="EMBL" id="KAH8107031.1"/>
    </source>
</evidence>
<evidence type="ECO:0000256" key="1">
    <source>
        <dbReference type="SAM" id="MobiDB-lite"/>
    </source>
</evidence>
<dbReference type="Gene3D" id="1.10.238.10">
    <property type="entry name" value="EF-hand"/>
    <property type="match status" value="1"/>
</dbReference>
<gene>
    <name evidence="2" type="ORF">BXZ70DRAFT_269763</name>
</gene>
<reference evidence="2" key="1">
    <citation type="journal article" date="2021" name="New Phytol.">
        <title>Evolutionary innovations through gain and loss of genes in the ectomycorrhizal Boletales.</title>
        <authorList>
            <person name="Wu G."/>
            <person name="Miyauchi S."/>
            <person name="Morin E."/>
            <person name="Kuo A."/>
            <person name="Drula E."/>
            <person name="Varga T."/>
            <person name="Kohler A."/>
            <person name="Feng B."/>
            <person name="Cao Y."/>
            <person name="Lipzen A."/>
            <person name="Daum C."/>
            <person name="Hundley H."/>
            <person name="Pangilinan J."/>
            <person name="Johnson J."/>
            <person name="Barry K."/>
            <person name="LaButti K."/>
            <person name="Ng V."/>
            <person name="Ahrendt S."/>
            <person name="Min B."/>
            <person name="Choi I.G."/>
            <person name="Park H."/>
            <person name="Plett J.M."/>
            <person name="Magnuson J."/>
            <person name="Spatafora J.W."/>
            <person name="Nagy L.G."/>
            <person name="Henrissat B."/>
            <person name="Grigoriev I.V."/>
            <person name="Yang Z.L."/>
            <person name="Xu J."/>
            <person name="Martin F.M."/>
        </authorList>
    </citation>
    <scope>NUCLEOTIDE SEQUENCE</scope>
    <source>
        <strain evidence="2">KKN 215</strain>
    </source>
</reference>
<comment type="caution">
    <text evidence="2">The sequence shown here is derived from an EMBL/GenBank/DDBJ whole genome shotgun (WGS) entry which is preliminary data.</text>
</comment>
<keyword evidence="3" id="KW-1185">Reference proteome</keyword>